<dbReference type="AlphaFoldDB" id="A0A9N9JNF3"/>
<organism evidence="1 2">
    <name type="scientific">Racocetra fulgida</name>
    <dbReference type="NCBI Taxonomy" id="60492"/>
    <lineage>
        <taxon>Eukaryota</taxon>
        <taxon>Fungi</taxon>
        <taxon>Fungi incertae sedis</taxon>
        <taxon>Mucoromycota</taxon>
        <taxon>Glomeromycotina</taxon>
        <taxon>Glomeromycetes</taxon>
        <taxon>Diversisporales</taxon>
        <taxon>Gigasporaceae</taxon>
        <taxon>Racocetra</taxon>
    </lineage>
</organism>
<gene>
    <name evidence="1" type="ORF">RFULGI_LOCUS16524</name>
</gene>
<keyword evidence="2" id="KW-1185">Reference proteome</keyword>
<feature type="non-terminal residue" evidence="1">
    <location>
        <position position="147"/>
    </location>
</feature>
<reference evidence="1" key="1">
    <citation type="submission" date="2021-06" db="EMBL/GenBank/DDBJ databases">
        <authorList>
            <person name="Kallberg Y."/>
            <person name="Tangrot J."/>
            <person name="Rosling A."/>
        </authorList>
    </citation>
    <scope>NUCLEOTIDE SEQUENCE</scope>
    <source>
        <strain evidence="1">IN212</strain>
    </source>
</reference>
<comment type="caution">
    <text evidence="1">The sequence shown here is derived from an EMBL/GenBank/DDBJ whole genome shotgun (WGS) entry which is preliminary data.</text>
</comment>
<name>A0A9N9JNF3_9GLOM</name>
<accession>A0A9N9JNF3</accession>
<dbReference type="Proteomes" id="UP000789396">
    <property type="component" value="Unassembled WGS sequence"/>
</dbReference>
<protein>
    <submittedName>
        <fullName evidence="1">10219_t:CDS:1</fullName>
    </submittedName>
</protein>
<dbReference type="EMBL" id="CAJVPZ010059053">
    <property type="protein sequence ID" value="CAG8788651.1"/>
    <property type="molecule type" value="Genomic_DNA"/>
</dbReference>
<evidence type="ECO:0000313" key="2">
    <source>
        <dbReference type="Proteomes" id="UP000789396"/>
    </source>
</evidence>
<dbReference type="OrthoDB" id="2370349at2759"/>
<proteinExistence type="predicted"/>
<sequence>MVDAPAVEQNKNNVQIFEKQFLNIEVDVQSSAEMVDAPVVEQIFGSWDELDHFVSFYTKSQNFVKFVEAVDILVNIKVIVLQRIRQILLRINDKHKVNILDAIGRFVQQDETNKFASKYRAFSEDMLKDIKFWTEIVNLNMRKRQDD</sequence>
<evidence type="ECO:0000313" key="1">
    <source>
        <dbReference type="EMBL" id="CAG8788651.1"/>
    </source>
</evidence>